<accession>A0A1I6Z287</accession>
<protein>
    <submittedName>
        <fullName evidence="2">TPR repeat</fullName>
    </submittedName>
</protein>
<feature type="compositionally biased region" description="Basic residues" evidence="1">
    <location>
        <begin position="623"/>
        <end position="644"/>
    </location>
</feature>
<dbReference type="Proteomes" id="UP000199594">
    <property type="component" value="Unassembled WGS sequence"/>
</dbReference>
<dbReference type="OrthoDB" id="6120455at2"/>
<evidence type="ECO:0000313" key="3">
    <source>
        <dbReference type="Proteomes" id="UP000199594"/>
    </source>
</evidence>
<evidence type="ECO:0000313" key="2">
    <source>
        <dbReference type="EMBL" id="SFT56850.1"/>
    </source>
</evidence>
<dbReference type="AlphaFoldDB" id="A0A1I6Z287"/>
<dbReference type="Gene3D" id="1.25.40.10">
    <property type="entry name" value="Tetratricopeptide repeat domain"/>
    <property type="match status" value="2"/>
</dbReference>
<dbReference type="InterPro" id="IPR011990">
    <property type="entry name" value="TPR-like_helical_dom_sf"/>
</dbReference>
<dbReference type="InterPro" id="IPR050767">
    <property type="entry name" value="Sel1_AlgK"/>
</dbReference>
<sequence length="733" mass="78154">MNAVGSTPARRPVARLVRAAVGVGLALAMAGCQGLSSRLPEGGLPPVAVEDWALLAWTWPYEMNHLDWTRVRRARQAVERGDYVGGLARLEEMAADGLPPAHYELAKMYHYGHGVSRDLRRAEGLYHAAIRVNSSIRDNASYNLARLYLTHDALGNHDVLAYRLLQQALPGQRRAEALVQLAALRASGGDGIPVDRQAAEALYREAVRLGSDEALLALAEAYHDGGFLPADADASRDYLARYRTLVNARIAEGEVEAMLDMARLYGPEGRLGPAPERRLAWLVRAAESGSTDGMRRAGELIFVEDPARGFEWLRRAAHRGSVPAMATVGAIRLGAPAALADPVQARFWLEKAVDNRSTSAMTDLGEALLVGETLEPDPARGRALLEAAAQHGEPRALTLLGRAFLEGTGLPQRPRLALGYLQRAHREGDVWGTIELGRLRLSGAEDLPPRPEEGEALLASAVERGETAAMRDLAEAYLAGTALAARPSRAEALLQRAVALGDTTAMARLADAYLNGELGGAGPERALELLEAAADRGDDYAMLLLGRAYRQAPGGLSVDLVASERWLRRAVEAGHPSAPRALRNTLYAQGLAGRVPALIEAAEGGASRCHGGPGEALSDGRGGRRSVRPGRAVARRGRGGRSRRGRPEPRAGLSGRRRAQATCRARAALSGAARRGGRAERGPRSGAGISARGRVRAGSRRRRALPRAAGRSRPCRRGARARPGAAGGARPLS</sequence>
<feature type="region of interest" description="Disordered" evidence="1">
    <location>
        <begin position="605"/>
        <end position="733"/>
    </location>
</feature>
<feature type="compositionally biased region" description="Basic residues" evidence="1">
    <location>
        <begin position="693"/>
        <end position="705"/>
    </location>
</feature>
<feature type="compositionally biased region" description="Low complexity" evidence="1">
    <location>
        <begin position="721"/>
        <end position="733"/>
    </location>
</feature>
<organism evidence="2 3">
    <name type="scientific">Halomonas saccharevitans</name>
    <dbReference type="NCBI Taxonomy" id="416872"/>
    <lineage>
        <taxon>Bacteria</taxon>
        <taxon>Pseudomonadati</taxon>
        <taxon>Pseudomonadota</taxon>
        <taxon>Gammaproteobacteria</taxon>
        <taxon>Oceanospirillales</taxon>
        <taxon>Halomonadaceae</taxon>
        <taxon>Halomonas</taxon>
    </lineage>
</organism>
<dbReference type="PANTHER" id="PTHR11102:SF160">
    <property type="entry name" value="ERAD-ASSOCIATED E3 UBIQUITIN-PROTEIN LIGASE COMPONENT HRD3"/>
    <property type="match status" value="1"/>
</dbReference>
<dbReference type="InterPro" id="IPR006597">
    <property type="entry name" value="Sel1-like"/>
</dbReference>
<dbReference type="RefSeq" id="WP_089848103.1">
    <property type="nucleotide sequence ID" value="NZ_FPAQ01000008.1"/>
</dbReference>
<name>A0A1I6Z287_9GAMM</name>
<gene>
    <name evidence="2" type="ORF">SAMN04487956_10882</name>
</gene>
<dbReference type="SUPFAM" id="SSF81901">
    <property type="entry name" value="HCP-like"/>
    <property type="match status" value="3"/>
</dbReference>
<reference evidence="2 3" key="1">
    <citation type="submission" date="2016-10" db="EMBL/GenBank/DDBJ databases">
        <authorList>
            <person name="de Groot N.N."/>
        </authorList>
    </citation>
    <scope>NUCLEOTIDE SEQUENCE [LARGE SCALE GENOMIC DNA]</scope>
    <source>
        <strain evidence="2 3">CGMCC 1.6493</strain>
    </source>
</reference>
<evidence type="ECO:0000256" key="1">
    <source>
        <dbReference type="SAM" id="MobiDB-lite"/>
    </source>
</evidence>
<dbReference type="Pfam" id="PF08238">
    <property type="entry name" value="Sel1"/>
    <property type="match status" value="11"/>
</dbReference>
<proteinExistence type="predicted"/>
<feature type="compositionally biased region" description="Low complexity" evidence="1">
    <location>
        <begin position="660"/>
        <end position="673"/>
    </location>
</feature>
<dbReference type="SMART" id="SM00671">
    <property type="entry name" value="SEL1"/>
    <property type="match status" value="9"/>
</dbReference>
<dbReference type="EMBL" id="FPAQ01000008">
    <property type="protein sequence ID" value="SFT56850.1"/>
    <property type="molecule type" value="Genomic_DNA"/>
</dbReference>
<dbReference type="PANTHER" id="PTHR11102">
    <property type="entry name" value="SEL-1-LIKE PROTEIN"/>
    <property type="match status" value="1"/>
</dbReference>